<dbReference type="RefSeq" id="XP_018983009.1">
    <property type="nucleotide sequence ID" value="XM_019129890.1"/>
</dbReference>
<accession>A0A1E3QJ08</accession>
<keyword evidence="2" id="KW-1185">Reference proteome</keyword>
<evidence type="ECO:0000313" key="2">
    <source>
        <dbReference type="Proteomes" id="UP000094336"/>
    </source>
</evidence>
<dbReference type="Proteomes" id="UP000094336">
    <property type="component" value="Unassembled WGS sequence"/>
</dbReference>
<dbReference type="AlphaFoldDB" id="A0A1E3QJ08"/>
<gene>
    <name evidence="1" type="ORF">BABINDRAFT_163392</name>
</gene>
<dbReference type="EMBL" id="KV454439">
    <property type="protein sequence ID" value="ODQ77681.1"/>
    <property type="molecule type" value="Genomic_DNA"/>
</dbReference>
<dbReference type="GeneID" id="30147743"/>
<reference evidence="2" key="1">
    <citation type="submission" date="2016-05" db="EMBL/GenBank/DDBJ databases">
        <title>Comparative genomics of biotechnologically important yeasts.</title>
        <authorList>
            <consortium name="DOE Joint Genome Institute"/>
            <person name="Riley R."/>
            <person name="Haridas S."/>
            <person name="Wolfe K.H."/>
            <person name="Lopes M.R."/>
            <person name="Hittinger C.T."/>
            <person name="Goker M."/>
            <person name="Salamov A."/>
            <person name="Wisecaver J."/>
            <person name="Long T.M."/>
            <person name="Aerts A.L."/>
            <person name="Barry K."/>
            <person name="Choi C."/>
            <person name="Clum A."/>
            <person name="Coughlan A.Y."/>
            <person name="Deshpande S."/>
            <person name="Douglass A.P."/>
            <person name="Hanson S.J."/>
            <person name="Klenk H.-P."/>
            <person name="Labutti K."/>
            <person name="Lapidus A."/>
            <person name="Lindquist E."/>
            <person name="Lipzen A."/>
            <person name="Meier-Kolthoff J.P."/>
            <person name="Ohm R.A."/>
            <person name="Otillar R.P."/>
            <person name="Pangilinan J."/>
            <person name="Peng Y."/>
            <person name="Rokas A."/>
            <person name="Rosa C.A."/>
            <person name="Scheuner C."/>
            <person name="Sibirny A.A."/>
            <person name="Slot J.C."/>
            <person name="Stielow J.B."/>
            <person name="Sun H."/>
            <person name="Kurtzman C.P."/>
            <person name="Blackwell M."/>
            <person name="Grigoriev I.V."/>
            <person name="Jeffries T.W."/>
        </authorList>
    </citation>
    <scope>NUCLEOTIDE SEQUENCE [LARGE SCALE GENOMIC DNA]</scope>
    <source>
        <strain evidence="2">NRRL Y-12698</strain>
    </source>
</reference>
<evidence type="ECO:0000313" key="1">
    <source>
        <dbReference type="EMBL" id="ODQ77681.1"/>
    </source>
</evidence>
<sequence length="51" mass="5915">MHRMKCMSESVVGFRFDKTISTEDLADANQSCLLVRAMHKLRQCFTCTMDQ</sequence>
<protein>
    <submittedName>
        <fullName evidence="1">Uncharacterized protein</fullName>
    </submittedName>
</protein>
<organism evidence="1 2">
    <name type="scientific">Babjeviella inositovora NRRL Y-12698</name>
    <dbReference type="NCBI Taxonomy" id="984486"/>
    <lineage>
        <taxon>Eukaryota</taxon>
        <taxon>Fungi</taxon>
        <taxon>Dikarya</taxon>
        <taxon>Ascomycota</taxon>
        <taxon>Saccharomycotina</taxon>
        <taxon>Pichiomycetes</taxon>
        <taxon>Serinales incertae sedis</taxon>
        <taxon>Babjeviella</taxon>
    </lineage>
</organism>
<proteinExistence type="predicted"/>
<name>A0A1E3QJ08_9ASCO</name>